<dbReference type="Proteomes" id="UP001161757">
    <property type="component" value="Unassembled WGS sequence"/>
</dbReference>
<comment type="caution">
    <text evidence="2">The sequence shown here is derived from an EMBL/GenBank/DDBJ whole genome shotgun (WGS) entry which is preliminary data.</text>
</comment>
<feature type="region of interest" description="Disordered" evidence="1">
    <location>
        <begin position="1"/>
        <end position="29"/>
    </location>
</feature>
<feature type="compositionally biased region" description="Pro residues" evidence="1">
    <location>
        <begin position="974"/>
        <end position="988"/>
    </location>
</feature>
<feature type="compositionally biased region" description="Low complexity" evidence="1">
    <location>
        <begin position="536"/>
        <end position="564"/>
    </location>
</feature>
<feature type="region of interest" description="Disordered" evidence="1">
    <location>
        <begin position="801"/>
        <end position="1059"/>
    </location>
</feature>
<feature type="compositionally biased region" description="Basic and acidic residues" evidence="1">
    <location>
        <begin position="603"/>
        <end position="622"/>
    </location>
</feature>
<dbReference type="EMBL" id="JAJGCB010000005">
    <property type="protein sequence ID" value="KAJ8992469.1"/>
    <property type="molecule type" value="Genomic_DNA"/>
</dbReference>
<protein>
    <submittedName>
        <fullName evidence="2">Uncharacterized protein</fullName>
    </submittedName>
</protein>
<feature type="region of interest" description="Disordered" evidence="1">
    <location>
        <begin position="763"/>
        <end position="787"/>
    </location>
</feature>
<evidence type="ECO:0000313" key="3">
    <source>
        <dbReference type="Proteomes" id="UP001161757"/>
    </source>
</evidence>
<feature type="compositionally biased region" description="Basic and acidic residues" evidence="1">
    <location>
        <begin position="826"/>
        <end position="837"/>
    </location>
</feature>
<feature type="compositionally biased region" description="Basic and acidic residues" evidence="1">
    <location>
        <begin position="328"/>
        <end position="366"/>
    </location>
</feature>
<feature type="region of interest" description="Disordered" evidence="1">
    <location>
        <begin position="1141"/>
        <end position="1196"/>
    </location>
</feature>
<feature type="compositionally biased region" description="Acidic residues" evidence="1">
    <location>
        <begin position="1163"/>
        <end position="1182"/>
    </location>
</feature>
<organism evidence="2 3">
    <name type="scientific">Exophiala dermatitidis</name>
    <name type="common">Black yeast-like fungus</name>
    <name type="synonym">Wangiella dermatitidis</name>
    <dbReference type="NCBI Taxonomy" id="5970"/>
    <lineage>
        <taxon>Eukaryota</taxon>
        <taxon>Fungi</taxon>
        <taxon>Dikarya</taxon>
        <taxon>Ascomycota</taxon>
        <taxon>Pezizomycotina</taxon>
        <taxon>Eurotiomycetes</taxon>
        <taxon>Chaetothyriomycetidae</taxon>
        <taxon>Chaetothyriales</taxon>
        <taxon>Herpotrichiellaceae</taxon>
        <taxon>Exophiala</taxon>
    </lineage>
</organism>
<dbReference type="InterPro" id="IPR036390">
    <property type="entry name" value="WH_DNA-bd_sf"/>
</dbReference>
<name>A0AAN6EXD1_EXODE</name>
<feature type="compositionally biased region" description="Basic and acidic residues" evidence="1">
    <location>
        <begin position="142"/>
        <end position="156"/>
    </location>
</feature>
<dbReference type="SUPFAM" id="SSF46785">
    <property type="entry name" value="Winged helix' DNA-binding domain"/>
    <property type="match status" value="1"/>
</dbReference>
<feature type="region of interest" description="Disordered" evidence="1">
    <location>
        <begin position="183"/>
        <end position="204"/>
    </location>
</feature>
<feature type="compositionally biased region" description="Low complexity" evidence="1">
    <location>
        <begin position="1049"/>
        <end position="1059"/>
    </location>
</feature>
<feature type="compositionally biased region" description="Polar residues" evidence="1">
    <location>
        <begin position="950"/>
        <end position="959"/>
    </location>
</feature>
<feature type="compositionally biased region" description="Low complexity" evidence="1">
    <location>
        <begin position="480"/>
        <end position="493"/>
    </location>
</feature>
<reference evidence="2" key="1">
    <citation type="submission" date="2023-01" db="EMBL/GenBank/DDBJ databases">
        <title>Exophiala dermititidis isolated from Cystic Fibrosis Patient.</title>
        <authorList>
            <person name="Kurbessoian T."/>
            <person name="Crocker A."/>
            <person name="Murante D."/>
            <person name="Hogan D.A."/>
            <person name="Stajich J.E."/>
        </authorList>
    </citation>
    <scope>NUCLEOTIDE SEQUENCE</scope>
    <source>
        <strain evidence="2">Ex8</strain>
    </source>
</reference>
<evidence type="ECO:0000313" key="2">
    <source>
        <dbReference type="EMBL" id="KAJ8992469.1"/>
    </source>
</evidence>
<feature type="region of interest" description="Disordered" evidence="1">
    <location>
        <begin position="133"/>
        <end position="164"/>
    </location>
</feature>
<feature type="compositionally biased region" description="Polar residues" evidence="1">
    <location>
        <begin position="801"/>
        <end position="813"/>
    </location>
</feature>
<feature type="compositionally biased region" description="Basic and acidic residues" evidence="1">
    <location>
        <begin position="910"/>
        <end position="920"/>
    </location>
</feature>
<dbReference type="AlphaFoldDB" id="A0AAN6EXD1"/>
<feature type="compositionally biased region" description="Low complexity" evidence="1">
    <location>
        <begin position="1006"/>
        <end position="1019"/>
    </location>
</feature>
<feature type="region of interest" description="Disordered" evidence="1">
    <location>
        <begin position="323"/>
        <end position="674"/>
    </location>
</feature>
<feature type="compositionally biased region" description="Low complexity" evidence="1">
    <location>
        <begin position="432"/>
        <end position="451"/>
    </location>
</feature>
<gene>
    <name evidence="2" type="ORF">HRR80_003571</name>
</gene>
<evidence type="ECO:0000256" key="1">
    <source>
        <dbReference type="SAM" id="MobiDB-lite"/>
    </source>
</evidence>
<dbReference type="InterPro" id="IPR042065">
    <property type="entry name" value="E3_ELL-like"/>
</dbReference>
<feature type="compositionally biased region" description="Basic and acidic residues" evidence="1">
    <location>
        <begin position="12"/>
        <end position="25"/>
    </location>
</feature>
<feature type="compositionally biased region" description="Low complexity" evidence="1">
    <location>
        <begin position="870"/>
        <end position="880"/>
    </location>
</feature>
<feature type="compositionally biased region" description="Basic residues" evidence="1">
    <location>
        <begin position="921"/>
        <end position="933"/>
    </location>
</feature>
<dbReference type="Gene3D" id="1.10.10.2670">
    <property type="entry name" value="E3 ubiquitin-protein ligase"/>
    <property type="match status" value="1"/>
</dbReference>
<feature type="compositionally biased region" description="Basic and acidic residues" evidence="1">
    <location>
        <begin position="960"/>
        <end position="973"/>
    </location>
</feature>
<feature type="compositionally biased region" description="Polar residues" evidence="1">
    <location>
        <begin position="898"/>
        <end position="909"/>
    </location>
</feature>
<feature type="compositionally biased region" description="Basic and acidic residues" evidence="1">
    <location>
        <begin position="410"/>
        <end position="422"/>
    </location>
</feature>
<accession>A0AAN6EXD1</accession>
<sequence>METLNVPPEGLLLRHEAKSAQEENQSKQPPQVIRLDLVEGVTKEILRSLKNKDQVRLRCGKTPAVILGKKSIPLESTVDTFPSELFTQPSDDSRHLYFSGKLSHRLEVRKAEEDTAGSDEALAALESTLRSIQEQRASNETSIKDTGRSLGKKENKSSSLLGQSPALRKDHLLGGLARSTPSTPFLSASYSPRQGPTSVPLSSGLSQKDRIRLDAIRIPLVHLLAVKPMSPKSICAQLHCTKDDCEKLLTKVARDCPRGDGLKELKEKSYRELDVFKFPYCSTEDRQRAIDHAIQAYDRMRVDKRDDLWQLLLPPEERGKGKVLSKLNFDKRVPPKPERQQGEDGNDSKVEASDPEQGRPKGKKDALGLQRKLKDKAATGSKTPAAKSDAGTPRAARKETTPSVSNSKSAKSDAKFKSSERIEDSDEEADAVDVANPKSPAKKTASSSTTNIARKPVPDEAKAQKPKSSQNVSPAKKSPHGSSASVSSSSGSGNEKPRPPAASNPPKSLKPQPKADSTASRISPRPRHNSSPQKPSPLGSSPPTTSTDVDNSTSSKASNQSSAPSSPPSGTDMPRSKAERANGSKYSPVIADKTRNMVAGKVSPEKGSTKRKVEPAENERPAKRQQQKQKPSSNLAPLSNGAVQHVKRPSPARAESERSSSPEKPGVNRQDVMEEARRFQKYYKRYKDLYDKISQTDEKDRDQKDMGDLWRMHKRLSEMKAEIWDNWDKVERVDKAREMVASTNNLGGGPPPATALGRAVRSSTLAPKVTGRASTGTVVSVPQDPRSNPAYLFQQLALQRNRASVRPSFSSKQIEIDSGDDTEEGQELRPKNLKRAETPTPIATKKEKRNRHRNSKTKVRKAQEEEVEAEAPVVEASGAAKLDGNKHKQKKGKEKENSITAILHNNINKQPDETKTDTTIHKKSKKSKKSKAQSKHDGSVPVVDLENTDRVTNTSTATISKKDMIKIKREPRSPEPVLPPTPSPPPPSQVQSRSESRKRKRETAIASTAATVSTDSTTVTDDDDGDDDDKRPPVKVSKKTKKTKTIVQAESSGKSSKAAEIESIAIAKLRESLPSVRITRVTRDLQREFDGVNPTDVAVLVTAARETIIDLARQQVEQTEQSYQMIQAELLRMLKKQNERLERLEGKKKNKRGSAGRGAGLAAEDETANEDDEHDESQEGEDAMIGRQRLDTCAPN</sequence>
<feature type="compositionally biased region" description="Basic residues" evidence="1">
    <location>
        <begin position="846"/>
        <end position="860"/>
    </location>
</feature>
<proteinExistence type="predicted"/>